<sequence>MHFQDEKYLKRAKANTINRSKKKILHHSGSRSFSYRMEEQRQRDRSFLEIDMFKEVYVRPGNELQSRSIPRRQLHLPTSQQPLDLAPPDVDLDDFVL</sequence>
<feature type="region of interest" description="Disordered" evidence="1">
    <location>
        <begin position="67"/>
        <end position="97"/>
    </location>
</feature>
<reference evidence="2 3" key="1">
    <citation type="journal article" date="2019" name="G3 (Bethesda)">
        <title>Sequencing of a Wild Apple (Malus baccata) Genome Unravels the Differences Between Cultivated and Wild Apple Species Regarding Disease Resistance and Cold Tolerance.</title>
        <authorList>
            <person name="Chen X."/>
        </authorList>
    </citation>
    <scope>NUCLEOTIDE SEQUENCE [LARGE SCALE GENOMIC DNA]</scope>
    <source>
        <strain evidence="3">cv. Shandingzi</strain>
        <tissue evidence="2">Leaves</tissue>
    </source>
</reference>
<gene>
    <name evidence="2" type="ORF">C1H46_030390</name>
</gene>
<dbReference type="AlphaFoldDB" id="A0A540LC62"/>
<evidence type="ECO:0000256" key="1">
    <source>
        <dbReference type="SAM" id="MobiDB-lite"/>
    </source>
</evidence>
<accession>A0A540LC62</accession>
<proteinExistence type="predicted"/>
<comment type="caution">
    <text evidence="2">The sequence shown here is derived from an EMBL/GenBank/DDBJ whole genome shotgun (WGS) entry which is preliminary data.</text>
</comment>
<name>A0A540LC62_MALBA</name>
<keyword evidence="3" id="KW-1185">Reference proteome</keyword>
<evidence type="ECO:0000313" key="2">
    <source>
        <dbReference type="EMBL" id="TQD84068.1"/>
    </source>
</evidence>
<dbReference type="Proteomes" id="UP000315295">
    <property type="component" value="Unassembled WGS sequence"/>
</dbReference>
<organism evidence="2 3">
    <name type="scientific">Malus baccata</name>
    <name type="common">Siberian crab apple</name>
    <name type="synonym">Pyrus baccata</name>
    <dbReference type="NCBI Taxonomy" id="106549"/>
    <lineage>
        <taxon>Eukaryota</taxon>
        <taxon>Viridiplantae</taxon>
        <taxon>Streptophyta</taxon>
        <taxon>Embryophyta</taxon>
        <taxon>Tracheophyta</taxon>
        <taxon>Spermatophyta</taxon>
        <taxon>Magnoliopsida</taxon>
        <taxon>eudicotyledons</taxon>
        <taxon>Gunneridae</taxon>
        <taxon>Pentapetalae</taxon>
        <taxon>rosids</taxon>
        <taxon>fabids</taxon>
        <taxon>Rosales</taxon>
        <taxon>Rosaceae</taxon>
        <taxon>Amygdaloideae</taxon>
        <taxon>Maleae</taxon>
        <taxon>Malus</taxon>
    </lineage>
</organism>
<protein>
    <submittedName>
        <fullName evidence="2">Uncharacterized protein</fullName>
    </submittedName>
</protein>
<feature type="compositionally biased region" description="Basic residues" evidence="1">
    <location>
        <begin position="19"/>
        <end position="29"/>
    </location>
</feature>
<evidence type="ECO:0000313" key="3">
    <source>
        <dbReference type="Proteomes" id="UP000315295"/>
    </source>
</evidence>
<feature type="region of interest" description="Disordered" evidence="1">
    <location>
        <begin position="19"/>
        <end position="41"/>
    </location>
</feature>
<dbReference type="EMBL" id="VIEB01000654">
    <property type="protein sequence ID" value="TQD84068.1"/>
    <property type="molecule type" value="Genomic_DNA"/>
</dbReference>